<protein>
    <submittedName>
        <fullName evidence="2">Uncharacterized protein</fullName>
    </submittedName>
</protein>
<gene>
    <name evidence="2" type="ORF">TeGR_g12473</name>
</gene>
<name>A0ABQ6MU60_9STRA</name>
<reference evidence="2 3" key="1">
    <citation type="journal article" date="2023" name="Commun. Biol.">
        <title>Genome analysis of Parmales, the sister group of diatoms, reveals the evolutionary specialization of diatoms from phago-mixotrophs to photoautotrophs.</title>
        <authorList>
            <person name="Ban H."/>
            <person name="Sato S."/>
            <person name="Yoshikawa S."/>
            <person name="Yamada K."/>
            <person name="Nakamura Y."/>
            <person name="Ichinomiya M."/>
            <person name="Sato N."/>
            <person name="Blanc-Mathieu R."/>
            <person name="Endo H."/>
            <person name="Kuwata A."/>
            <person name="Ogata H."/>
        </authorList>
    </citation>
    <scope>NUCLEOTIDE SEQUENCE [LARGE SCALE GENOMIC DNA]</scope>
</reference>
<feature type="signal peptide" evidence="1">
    <location>
        <begin position="1"/>
        <end position="22"/>
    </location>
</feature>
<evidence type="ECO:0000313" key="3">
    <source>
        <dbReference type="Proteomes" id="UP001165060"/>
    </source>
</evidence>
<comment type="caution">
    <text evidence="2">The sequence shown here is derived from an EMBL/GenBank/DDBJ whole genome shotgun (WGS) entry which is preliminary data.</text>
</comment>
<keyword evidence="1" id="KW-0732">Signal</keyword>
<feature type="chain" id="PRO_5045631735" evidence="1">
    <location>
        <begin position="23"/>
        <end position="477"/>
    </location>
</feature>
<organism evidence="2 3">
    <name type="scientific">Tetraparma gracilis</name>
    <dbReference type="NCBI Taxonomy" id="2962635"/>
    <lineage>
        <taxon>Eukaryota</taxon>
        <taxon>Sar</taxon>
        <taxon>Stramenopiles</taxon>
        <taxon>Ochrophyta</taxon>
        <taxon>Bolidophyceae</taxon>
        <taxon>Parmales</taxon>
        <taxon>Triparmaceae</taxon>
        <taxon>Tetraparma</taxon>
    </lineage>
</organism>
<dbReference type="Gene3D" id="3.40.30.10">
    <property type="entry name" value="Glutaredoxin"/>
    <property type="match status" value="1"/>
</dbReference>
<evidence type="ECO:0000256" key="1">
    <source>
        <dbReference type="SAM" id="SignalP"/>
    </source>
</evidence>
<dbReference type="Proteomes" id="UP001165060">
    <property type="component" value="Unassembled WGS sequence"/>
</dbReference>
<sequence>MSSFFPALLSAFLLVSPLLCTGEVLPTSFEADYESLTSAHDDVFHPDVLPLLTQEIRDFFALGDIFSTGEMKFGKKSTVWLPLSPSRGKGKPRNFIEYAVEQLYELAVPEQFYGRNYNIKHYNELIRYTKEDIKGGEWWIQARGGKEGIGFHYDKDESYASNHMKMRFPIVSTITYLTDSGAPTLILNQTSLDGSIEYPEVPHEGFLSYPKTNRHVTFRGDLNHGVASTLSLSSSSEERVTLLVNWWVSSPMAPNCQTIPDGLATKIGFNYPEKVDKILTANPEADRRKTPVSTYTAPVSAPGAQPFLNMSSPEIKDSSYTRHMEKFPPADSFFYDMPLLKTLEQGTMYALEWGYNHVFANVGMLDLFNSNQISSLFRFQEPKCLIFVKQEADLKDIQWWLQPLAKNYQGKVKVYTAVKATAQNAWPEFGVVESDLPIAVMHDTNTDRKMVDKYMHLNKKSLEMMWKKFLAGGRTEF</sequence>
<keyword evidence="3" id="KW-1185">Reference proteome</keyword>
<dbReference type="EMBL" id="BRYB01001775">
    <property type="protein sequence ID" value="GMI33472.1"/>
    <property type="molecule type" value="Genomic_DNA"/>
</dbReference>
<evidence type="ECO:0000313" key="2">
    <source>
        <dbReference type="EMBL" id="GMI33472.1"/>
    </source>
</evidence>
<proteinExistence type="predicted"/>
<accession>A0ABQ6MU60</accession>